<dbReference type="EMBL" id="CP027668">
    <property type="protein sequence ID" value="AVO47167.1"/>
    <property type="molecule type" value="Genomic_DNA"/>
</dbReference>
<dbReference type="RefSeq" id="WP_106750537.1">
    <property type="nucleotide sequence ID" value="NZ_CP027668.1"/>
</dbReference>
<feature type="transmembrane region" description="Helical" evidence="6">
    <location>
        <begin position="125"/>
        <end position="145"/>
    </location>
</feature>
<evidence type="ECO:0000313" key="8">
    <source>
        <dbReference type="Proteomes" id="UP000237889"/>
    </source>
</evidence>
<proteinExistence type="inferred from homology"/>
<organism evidence="7 8">
    <name type="scientific">Phreatobacter cathodiphilus</name>
    <dbReference type="NCBI Taxonomy" id="1868589"/>
    <lineage>
        <taxon>Bacteria</taxon>
        <taxon>Pseudomonadati</taxon>
        <taxon>Pseudomonadota</taxon>
        <taxon>Alphaproteobacteria</taxon>
        <taxon>Hyphomicrobiales</taxon>
        <taxon>Phreatobacteraceae</taxon>
        <taxon>Phreatobacter</taxon>
    </lineage>
</organism>
<dbReference type="Pfam" id="PF01027">
    <property type="entry name" value="Bax1-I"/>
    <property type="match status" value="1"/>
</dbReference>
<keyword evidence="8" id="KW-1185">Reference proteome</keyword>
<feature type="transmembrane region" description="Helical" evidence="6">
    <location>
        <begin position="151"/>
        <end position="169"/>
    </location>
</feature>
<dbReference type="KEGG" id="phr:C6569_20130"/>
<dbReference type="CDD" id="cd10432">
    <property type="entry name" value="BI-1-like_bacterial"/>
    <property type="match status" value="1"/>
</dbReference>
<dbReference type="AlphaFoldDB" id="A0A2S0NGG7"/>
<dbReference type="PANTHER" id="PTHR23291:SF50">
    <property type="entry name" value="PROTEIN LIFEGUARD 4"/>
    <property type="match status" value="1"/>
</dbReference>
<evidence type="ECO:0000256" key="5">
    <source>
        <dbReference type="ARBA" id="ARBA00023136"/>
    </source>
</evidence>
<feature type="transmembrane region" description="Helical" evidence="6">
    <location>
        <begin position="209"/>
        <end position="228"/>
    </location>
</feature>
<comment type="similarity">
    <text evidence="2 6">Belongs to the BI1 family.</text>
</comment>
<evidence type="ECO:0000256" key="1">
    <source>
        <dbReference type="ARBA" id="ARBA00004141"/>
    </source>
</evidence>
<comment type="subcellular location">
    <subcellularLocation>
        <location evidence="1">Membrane</location>
        <topology evidence="1">Multi-pass membrane protein</topology>
    </subcellularLocation>
</comment>
<dbReference type="PANTHER" id="PTHR23291">
    <property type="entry name" value="BAX INHIBITOR-RELATED"/>
    <property type="match status" value="1"/>
</dbReference>
<evidence type="ECO:0000256" key="6">
    <source>
        <dbReference type="RuleBase" id="RU004379"/>
    </source>
</evidence>
<feature type="transmembrane region" description="Helical" evidence="6">
    <location>
        <begin position="87"/>
        <end position="113"/>
    </location>
</feature>
<reference evidence="7 8" key="1">
    <citation type="submission" date="2018-03" db="EMBL/GenBank/DDBJ databases">
        <title>Genome sequencing of Phreatobacter sp.</title>
        <authorList>
            <person name="Kim S.-J."/>
            <person name="Heo J."/>
            <person name="Kwon S.-W."/>
        </authorList>
    </citation>
    <scope>NUCLEOTIDE SEQUENCE [LARGE SCALE GENOMIC DNA]</scope>
    <source>
        <strain evidence="7 8">S-12</strain>
    </source>
</reference>
<gene>
    <name evidence="7" type="ORF">C6569_20130</name>
</gene>
<feature type="transmembrane region" description="Helical" evidence="6">
    <location>
        <begin position="38"/>
        <end position="59"/>
    </location>
</feature>
<sequence length="281" mass="30384">MSHYDPNAQAYGGYGYGQPTAVQQAQIDQGLRSYMVGVYNYMMIGLAITGMAALGIYMLSVTGDASLAQQTARGALRVSGGQYLTPFGAFLFTSWFKFVVILAPLGVVMLLSFRADRLSAPAAQITFWVYAALVGVSMTTILLVYAHTSVARVFFITAASFGALSLWGYTTKRDLSGMGTFLMMGLFGLIIAMLVNIGIAAFTGTPSTMLQWIISVVGVLIFAGLTAYDTQNIKNEYIYSLAYANDGSLVQKAAIFGALQLYIDFVGMFQFLMSLLGQRDQ</sequence>
<dbReference type="OrthoDB" id="9793828at2"/>
<evidence type="ECO:0000256" key="3">
    <source>
        <dbReference type="ARBA" id="ARBA00022692"/>
    </source>
</evidence>
<keyword evidence="5 6" id="KW-0472">Membrane</keyword>
<evidence type="ECO:0000313" key="7">
    <source>
        <dbReference type="EMBL" id="AVO47167.1"/>
    </source>
</evidence>
<keyword evidence="4 6" id="KW-1133">Transmembrane helix</keyword>
<dbReference type="Proteomes" id="UP000237889">
    <property type="component" value="Chromosome"/>
</dbReference>
<feature type="transmembrane region" description="Helical" evidence="6">
    <location>
        <begin position="181"/>
        <end position="203"/>
    </location>
</feature>
<evidence type="ECO:0000256" key="4">
    <source>
        <dbReference type="ARBA" id="ARBA00022989"/>
    </source>
</evidence>
<keyword evidence="3 6" id="KW-0812">Transmembrane</keyword>
<dbReference type="InterPro" id="IPR006214">
    <property type="entry name" value="Bax_inhibitor_1-related"/>
</dbReference>
<dbReference type="GO" id="GO:0005886">
    <property type="term" value="C:plasma membrane"/>
    <property type="evidence" value="ECO:0007669"/>
    <property type="project" value="TreeGrafter"/>
</dbReference>
<accession>A0A2S0NGG7</accession>
<name>A0A2S0NGG7_9HYPH</name>
<evidence type="ECO:0000256" key="2">
    <source>
        <dbReference type="ARBA" id="ARBA00010350"/>
    </source>
</evidence>
<protein>
    <recommendedName>
        <fullName evidence="9">BAX inhibitor (BI)-1/YccA family protein</fullName>
    </recommendedName>
</protein>
<feature type="transmembrane region" description="Helical" evidence="6">
    <location>
        <begin position="249"/>
        <end position="273"/>
    </location>
</feature>
<evidence type="ECO:0008006" key="9">
    <source>
        <dbReference type="Google" id="ProtNLM"/>
    </source>
</evidence>